<evidence type="ECO:0000313" key="1">
    <source>
        <dbReference type="EMBL" id="JAH10552.1"/>
    </source>
</evidence>
<dbReference type="AlphaFoldDB" id="A0A0E9Q200"/>
<protein>
    <submittedName>
        <fullName evidence="1">Uncharacterized protein</fullName>
    </submittedName>
</protein>
<organism evidence="1">
    <name type="scientific">Anguilla anguilla</name>
    <name type="common">European freshwater eel</name>
    <name type="synonym">Muraena anguilla</name>
    <dbReference type="NCBI Taxonomy" id="7936"/>
    <lineage>
        <taxon>Eukaryota</taxon>
        <taxon>Metazoa</taxon>
        <taxon>Chordata</taxon>
        <taxon>Craniata</taxon>
        <taxon>Vertebrata</taxon>
        <taxon>Euteleostomi</taxon>
        <taxon>Actinopterygii</taxon>
        <taxon>Neopterygii</taxon>
        <taxon>Teleostei</taxon>
        <taxon>Anguilliformes</taxon>
        <taxon>Anguillidae</taxon>
        <taxon>Anguilla</taxon>
    </lineage>
</organism>
<accession>A0A0E9Q200</accession>
<sequence length="54" mass="6154">MLLRFMVSCRRSLFCEPKLAQCKGEGRLHGVMLFRAELGRRQSEEHSMSAAGEL</sequence>
<reference evidence="1" key="2">
    <citation type="journal article" date="2015" name="Fish Shellfish Immunol.">
        <title>Early steps in the European eel (Anguilla anguilla)-Vibrio vulnificus interaction in the gills: Role of the RtxA13 toxin.</title>
        <authorList>
            <person name="Callol A."/>
            <person name="Pajuelo D."/>
            <person name="Ebbesson L."/>
            <person name="Teles M."/>
            <person name="MacKenzie S."/>
            <person name="Amaro C."/>
        </authorList>
    </citation>
    <scope>NUCLEOTIDE SEQUENCE</scope>
</reference>
<dbReference type="EMBL" id="GBXM01098025">
    <property type="protein sequence ID" value="JAH10552.1"/>
    <property type="molecule type" value="Transcribed_RNA"/>
</dbReference>
<reference evidence="1" key="1">
    <citation type="submission" date="2014-11" db="EMBL/GenBank/DDBJ databases">
        <authorList>
            <person name="Amaro Gonzalez C."/>
        </authorList>
    </citation>
    <scope>NUCLEOTIDE SEQUENCE</scope>
</reference>
<proteinExistence type="predicted"/>
<name>A0A0E9Q200_ANGAN</name>